<evidence type="ECO:0000313" key="1">
    <source>
        <dbReference type="EMBL" id="ATS18540.1"/>
    </source>
</evidence>
<proteinExistence type="predicted"/>
<dbReference type="EMBL" id="CP018092">
    <property type="protein sequence ID" value="ATS18540.1"/>
    <property type="molecule type" value="Genomic_DNA"/>
</dbReference>
<dbReference type="Proteomes" id="UP000231057">
    <property type="component" value="Chromosome"/>
</dbReference>
<sequence length="61" mass="6335">MAGIVELLAAGASGEGGQSFVLVKGGKVMAKGMLGQRLQEIEVNYLGFAHTEPRAQGINHP</sequence>
<evidence type="ECO:0000313" key="2">
    <source>
        <dbReference type="Proteomes" id="UP000231057"/>
    </source>
</evidence>
<accession>A0A2D2Q204</accession>
<gene>
    <name evidence="1" type="ORF">BRW62_06985</name>
</gene>
<reference evidence="2" key="2">
    <citation type="journal article" date="2022" name="Front. Microbiol.">
        <title>Comparative Genomic Analysis Revealed Distinct Molecular Components and Organization of CO2-Concentrating Mechanism in Thermophilic Cyanobacteria.</title>
        <authorList>
            <person name="Tang J."/>
            <person name="Zhou H."/>
            <person name="Yao D."/>
            <person name="Riaz S."/>
            <person name="You D."/>
            <person name="Klepacz-Smolka A."/>
            <person name="Daroch M."/>
        </authorList>
    </citation>
    <scope>NUCLEOTIDE SEQUENCE [LARGE SCALE GENOMIC DNA]</scope>
    <source>
        <strain evidence="2">PCC 6715</strain>
    </source>
</reference>
<protein>
    <submittedName>
        <fullName evidence="1">Uncharacterized protein</fullName>
    </submittedName>
</protein>
<reference evidence="1 2" key="1">
    <citation type="submission" date="2016-11" db="EMBL/GenBank/DDBJ databases">
        <title>Complete genome sequence of thermophilic cyanobacteria strain Synechococcus sp. PCC6715.</title>
        <authorList>
            <person name="Tang J."/>
            <person name="Daroch M."/>
            <person name="Liang Y."/>
            <person name="Jiang D."/>
            <person name="Shah M."/>
        </authorList>
    </citation>
    <scope>NUCLEOTIDE SEQUENCE [LARGE SCALE GENOMIC DNA]</scope>
    <source>
        <strain evidence="1 2">PCC 6715</strain>
    </source>
</reference>
<organism evidence="1 2">
    <name type="scientific">Parathermosynechococcus lividus PCC 6715</name>
    <dbReference type="NCBI Taxonomy" id="1917166"/>
    <lineage>
        <taxon>Bacteria</taxon>
        <taxon>Bacillati</taxon>
        <taxon>Cyanobacteriota</taxon>
        <taxon>Cyanophyceae</taxon>
        <taxon>Acaryochloridales</taxon>
        <taxon>Thermosynechococcaceae</taxon>
        <taxon>Parathermosynechococcus</taxon>
    </lineage>
</organism>
<keyword evidence="2" id="KW-1185">Reference proteome</keyword>
<name>A0A2D2Q204_PARLV</name>
<dbReference type="KEGG" id="slw:BRW62_06985"/>
<dbReference type="AlphaFoldDB" id="A0A2D2Q204"/>